<evidence type="ECO:0000313" key="2">
    <source>
        <dbReference type="Proteomes" id="UP001178507"/>
    </source>
</evidence>
<accession>A0AA36HX08</accession>
<organism evidence="1 2">
    <name type="scientific">Effrenium voratum</name>
    <dbReference type="NCBI Taxonomy" id="2562239"/>
    <lineage>
        <taxon>Eukaryota</taxon>
        <taxon>Sar</taxon>
        <taxon>Alveolata</taxon>
        <taxon>Dinophyceae</taxon>
        <taxon>Suessiales</taxon>
        <taxon>Symbiodiniaceae</taxon>
        <taxon>Effrenium</taxon>
    </lineage>
</organism>
<reference evidence="1" key="1">
    <citation type="submission" date="2023-08" db="EMBL/GenBank/DDBJ databases">
        <authorList>
            <person name="Chen Y."/>
            <person name="Shah S."/>
            <person name="Dougan E. K."/>
            <person name="Thang M."/>
            <person name="Chan C."/>
        </authorList>
    </citation>
    <scope>NUCLEOTIDE SEQUENCE</scope>
</reference>
<protein>
    <submittedName>
        <fullName evidence="1">Uncharacterized protein</fullName>
    </submittedName>
</protein>
<dbReference type="Proteomes" id="UP001178507">
    <property type="component" value="Unassembled WGS sequence"/>
</dbReference>
<gene>
    <name evidence="1" type="ORF">EVOR1521_LOCUS5181</name>
</gene>
<sequence>MWQRSPTRLTMDPKTGCETDEQAVRVQGLSGDFCSPKCDSQGSCSDVTVDKATPSEDAGVAQHQNLLARRRRQGSFPSKAAAWISCAGRHSTWASFGMRPAIWTRVPARILRKETVSWKVSRGMCRWPSRSLFGPRNVLSRCEPRMRGKCVSYWQGHVA</sequence>
<proteinExistence type="predicted"/>
<comment type="caution">
    <text evidence="1">The sequence shown here is derived from an EMBL/GenBank/DDBJ whole genome shotgun (WGS) entry which is preliminary data.</text>
</comment>
<dbReference type="EMBL" id="CAUJNA010000356">
    <property type="protein sequence ID" value="CAJ1376014.1"/>
    <property type="molecule type" value="Genomic_DNA"/>
</dbReference>
<name>A0AA36HX08_9DINO</name>
<keyword evidence="2" id="KW-1185">Reference proteome</keyword>
<evidence type="ECO:0000313" key="1">
    <source>
        <dbReference type="EMBL" id="CAJ1376014.1"/>
    </source>
</evidence>
<dbReference type="AlphaFoldDB" id="A0AA36HX08"/>